<dbReference type="Proteomes" id="UP000245202">
    <property type="component" value="Unassembled WGS sequence"/>
</dbReference>
<evidence type="ECO:0000256" key="2">
    <source>
        <dbReference type="ARBA" id="ARBA00022490"/>
    </source>
</evidence>
<evidence type="ECO:0000313" key="12">
    <source>
        <dbReference type="Proteomes" id="UP000245202"/>
    </source>
</evidence>
<proteinExistence type="predicted"/>
<evidence type="ECO:0000259" key="9">
    <source>
        <dbReference type="PROSITE" id="PS01124"/>
    </source>
</evidence>
<dbReference type="PRINTS" id="PR00032">
    <property type="entry name" value="HTHARAC"/>
</dbReference>
<dbReference type="RefSeq" id="WP_108994630.1">
    <property type="nucleotide sequence ID" value="NZ_BDQX01000289.1"/>
</dbReference>
<dbReference type="AlphaFoldDB" id="A0A2R5EU25"/>
<name>A0A2R5EU25_9BACL</name>
<gene>
    <name evidence="11" type="ORF">PAT3040_04756</name>
</gene>
<comment type="subcellular location">
    <subcellularLocation>
        <location evidence="1">Cytoplasm</location>
    </subcellularLocation>
</comment>
<dbReference type="Gene3D" id="1.10.10.60">
    <property type="entry name" value="Homeodomain-like"/>
    <property type="match status" value="2"/>
</dbReference>
<evidence type="ECO:0000259" key="10">
    <source>
        <dbReference type="PROSITE" id="PS50110"/>
    </source>
</evidence>
<dbReference type="SUPFAM" id="SSF46689">
    <property type="entry name" value="Homeodomain-like"/>
    <property type="match status" value="1"/>
</dbReference>
<dbReference type="InterPro" id="IPR011006">
    <property type="entry name" value="CheY-like_superfamily"/>
</dbReference>
<evidence type="ECO:0000256" key="3">
    <source>
        <dbReference type="ARBA" id="ARBA00022553"/>
    </source>
</evidence>
<protein>
    <submittedName>
        <fullName evidence="11">DNA-binding response regulator</fullName>
    </submittedName>
</protein>
<dbReference type="InterPro" id="IPR009057">
    <property type="entry name" value="Homeodomain-like_sf"/>
</dbReference>
<keyword evidence="6 11" id="KW-0238">DNA-binding</keyword>
<evidence type="ECO:0000313" key="11">
    <source>
        <dbReference type="EMBL" id="GBG10047.1"/>
    </source>
</evidence>
<dbReference type="GO" id="GO:0005737">
    <property type="term" value="C:cytoplasm"/>
    <property type="evidence" value="ECO:0007669"/>
    <property type="project" value="UniProtKB-SubCell"/>
</dbReference>
<dbReference type="InterPro" id="IPR001789">
    <property type="entry name" value="Sig_transdc_resp-reg_receiver"/>
</dbReference>
<feature type="domain" description="Response regulatory" evidence="10">
    <location>
        <begin position="4"/>
        <end position="121"/>
    </location>
</feature>
<keyword evidence="3 8" id="KW-0597">Phosphoprotein</keyword>
<dbReference type="Pfam" id="PF00072">
    <property type="entry name" value="Response_reg"/>
    <property type="match status" value="1"/>
</dbReference>
<evidence type="ECO:0000256" key="8">
    <source>
        <dbReference type="PROSITE-ProRule" id="PRU00169"/>
    </source>
</evidence>
<keyword evidence="5" id="KW-0805">Transcription regulation</keyword>
<dbReference type="PANTHER" id="PTHR42713">
    <property type="entry name" value="HISTIDINE KINASE-RELATED"/>
    <property type="match status" value="1"/>
</dbReference>
<dbReference type="Gene3D" id="3.40.50.2300">
    <property type="match status" value="1"/>
</dbReference>
<evidence type="ECO:0000256" key="1">
    <source>
        <dbReference type="ARBA" id="ARBA00004496"/>
    </source>
</evidence>
<dbReference type="SMART" id="SM00342">
    <property type="entry name" value="HTH_ARAC"/>
    <property type="match status" value="1"/>
</dbReference>
<dbReference type="SUPFAM" id="SSF52172">
    <property type="entry name" value="CheY-like"/>
    <property type="match status" value="1"/>
</dbReference>
<dbReference type="GO" id="GO:0043565">
    <property type="term" value="F:sequence-specific DNA binding"/>
    <property type="evidence" value="ECO:0007669"/>
    <property type="project" value="InterPro"/>
</dbReference>
<keyword evidence="4" id="KW-0902">Two-component regulatory system</keyword>
<keyword evidence="12" id="KW-1185">Reference proteome</keyword>
<dbReference type="EMBL" id="BDQX01000289">
    <property type="protein sequence ID" value="GBG10047.1"/>
    <property type="molecule type" value="Genomic_DNA"/>
</dbReference>
<dbReference type="Pfam" id="PF12833">
    <property type="entry name" value="HTH_18"/>
    <property type="match status" value="1"/>
</dbReference>
<dbReference type="GO" id="GO:0000160">
    <property type="term" value="P:phosphorelay signal transduction system"/>
    <property type="evidence" value="ECO:0007669"/>
    <property type="project" value="UniProtKB-KW"/>
</dbReference>
<dbReference type="CDD" id="cd17536">
    <property type="entry name" value="REC_YesN-like"/>
    <property type="match status" value="1"/>
</dbReference>
<evidence type="ECO:0000256" key="5">
    <source>
        <dbReference type="ARBA" id="ARBA00023015"/>
    </source>
</evidence>
<feature type="domain" description="HTH araC/xylS-type" evidence="9">
    <location>
        <begin position="139"/>
        <end position="240"/>
    </location>
</feature>
<dbReference type="InterPro" id="IPR018060">
    <property type="entry name" value="HTH_AraC"/>
</dbReference>
<keyword evidence="2" id="KW-0963">Cytoplasm</keyword>
<feature type="modified residue" description="4-aspartylphosphate" evidence="8">
    <location>
        <position position="56"/>
    </location>
</feature>
<dbReference type="PROSITE" id="PS50110">
    <property type="entry name" value="RESPONSE_REGULATORY"/>
    <property type="match status" value="1"/>
</dbReference>
<dbReference type="PROSITE" id="PS01124">
    <property type="entry name" value="HTH_ARAC_FAMILY_2"/>
    <property type="match status" value="1"/>
</dbReference>
<keyword evidence="7" id="KW-0804">Transcription</keyword>
<evidence type="ECO:0000256" key="4">
    <source>
        <dbReference type="ARBA" id="ARBA00023012"/>
    </source>
</evidence>
<dbReference type="SMART" id="SM00448">
    <property type="entry name" value="REC"/>
    <property type="match status" value="1"/>
</dbReference>
<reference evidence="11 12" key="1">
    <citation type="submission" date="2017-08" db="EMBL/GenBank/DDBJ databases">
        <title>Substantial Increase in Enzyme Production by Combined Drug-Resistance Mutations in Paenibacillus agaridevorans.</title>
        <authorList>
            <person name="Tanaka Y."/>
            <person name="Funane K."/>
            <person name="Hosaka T."/>
            <person name="Shiwa Y."/>
            <person name="Fujita N."/>
            <person name="Miyazaki T."/>
            <person name="Yoshikawa H."/>
            <person name="Murakami K."/>
            <person name="Kasahara K."/>
            <person name="Inaoka T."/>
            <person name="Hiraga Y."/>
            <person name="Ochi K."/>
        </authorList>
    </citation>
    <scope>NUCLEOTIDE SEQUENCE [LARGE SCALE GENOMIC DNA]</scope>
    <source>
        <strain evidence="11 12">T-3040</strain>
    </source>
</reference>
<comment type="caution">
    <text evidence="11">The sequence shown here is derived from an EMBL/GenBank/DDBJ whole genome shotgun (WGS) entry which is preliminary data.</text>
</comment>
<organism evidence="11 12">
    <name type="scientific">Paenibacillus agaridevorans</name>
    <dbReference type="NCBI Taxonomy" id="171404"/>
    <lineage>
        <taxon>Bacteria</taxon>
        <taxon>Bacillati</taxon>
        <taxon>Bacillota</taxon>
        <taxon>Bacilli</taxon>
        <taxon>Bacillales</taxon>
        <taxon>Paenibacillaceae</taxon>
        <taxon>Paenibacillus</taxon>
    </lineage>
</organism>
<accession>A0A2R5EU25</accession>
<evidence type="ECO:0000256" key="6">
    <source>
        <dbReference type="ARBA" id="ARBA00023125"/>
    </source>
</evidence>
<sequence length="245" mass="28242">MKYKLLLADDEAEIRNGLSQYFPWNEVGFELIGQCGDGKEALEFIANREVDALLCDIRMPIMSGLDVARMLHEAKSRVKVLFLSGYKDFEYAKQAIVYDVKSYIVKPTKYQELFEVFTSLKMELDEERGAGGADASFNEKVVRIIRDYVAANYAHATLEEAAGLVHMNPHYVSKYFKEKTGENFSDYVVSVRMNKAAELLKDIRYKTYQVSEMVGYSYAKNFTRTFKRYHGMSPREFRQLSGLNE</sequence>
<dbReference type="PANTHER" id="PTHR42713:SF3">
    <property type="entry name" value="TRANSCRIPTIONAL REGULATORY PROTEIN HPTR"/>
    <property type="match status" value="1"/>
</dbReference>
<dbReference type="InterPro" id="IPR051552">
    <property type="entry name" value="HptR"/>
</dbReference>
<dbReference type="InterPro" id="IPR020449">
    <property type="entry name" value="Tscrpt_reg_AraC-type_HTH"/>
</dbReference>
<dbReference type="GO" id="GO:0003700">
    <property type="term" value="F:DNA-binding transcription factor activity"/>
    <property type="evidence" value="ECO:0007669"/>
    <property type="project" value="InterPro"/>
</dbReference>
<evidence type="ECO:0000256" key="7">
    <source>
        <dbReference type="ARBA" id="ARBA00023163"/>
    </source>
</evidence>